<keyword evidence="2" id="KW-1185">Reference proteome</keyword>
<dbReference type="PANTHER" id="PTHR14379">
    <property type="entry name" value="LIMKAIN B LKAP"/>
    <property type="match status" value="1"/>
</dbReference>
<proteinExistence type="predicted"/>
<dbReference type="PANTHER" id="PTHR14379:SF3">
    <property type="entry name" value="MEIOSIS REGULATOR AND MRNA STABILITY FACTOR 1"/>
    <property type="match status" value="1"/>
</dbReference>
<dbReference type="GO" id="GO:0005777">
    <property type="term" value="C:peroxisome"/>
    <property type="evidence" value="ECO:0007669"/>
    <property type="project" value="InterPro"/>
</dbReference>
<dbReference type="InterPro" id="IPR021139">
    <property type="entry name" value="NYN"/>
</dbReference>
<feature type="domain" description="NYN" evidence="1">
    <location>
        <begin position="19"/>
        <end position="123"/>
    </location>
</feature>
<reference evidence="2" key="1">
    <citation type="journal article" date="2019" name="Database">
        <title>The radish genome database (RadishGD): an integrated information resource for radish genomics.</title>
        <authorList>
            <person name="Yu H.J."/>
            <person name="Baek S."/>
            <person name="Lee Y.J."/>
            <person name="Cho A."/>
            <person name="Mun J.H."/>
        </authorList>
    </citation>
    <scope>NUCLEOTIDE SEQUENCE [LARGE SCALE GENOMIC DNA]</scope>
    <source>
        <strain evidence="2">cv. WK10039</strain>
    </source>
</reference>
<dbReference type="Pfam" id="PF01936">
    <property type="entry name" value="NYN"/>
    <property type="match status" value="1"/>
</dbReference>
<name>A0A9W3DI39_RAPSA</name>
<evidence type="ECO:0000313" key="3">
    <source>
        <dbReference type="RefSeq" id="XP_056863571.1"/>
    </source>
</evidence>
<accession>A0A9W3DI39</accession>
<protein>
    <submittedName>
        <fullName evidence="3">Uncharacterized protein LOC130510891</fullName>
    </submittedName>
</protein>
<dbReference type="InterPro" id="IPR024768">
    <property type="entry name" value="Marf1"/>
</dbReference>
<dbReference type="RefSeq" id="XP_056863571.1">
    <property type="nucleotide sequence ID" value="XM_057007591.1"/>
</dbReference>
<evidence type="ECO:0000259" key="1">
    <source>
        <dbReference type="Pfam" id="PF01936"/>
    </source>
</evidence>
<reference evidence="3" key="2">
    <citation type="submission" date="2025-08" db="UniProtKB">
        <authorList>
            <consortium name="RefSeq"/>
        </authorList>
    </citation>
    <scope>IDENTIFICATION</scope>
    <source>
        <tissue evidence="3">Leaf</tissue>
    </source>
</reference>
<evidence type="ECO:0000313" key="2">
    <source>
        <dbReference type="Proteomes" id="UP000504610"/>
    </source>
</evidence>
<gene>
    <name evidence="3" type="primary">LOC130510891</name>
</gene>
<dbReference type="AlphaFoldDB" id="A0A9W3DI39"/>
<sequence length="178" mass="19841">MSNPSDFHYPIRVYPTGNTVVFLDVDDFPIPKHLDPQTIRQKIKRALENRGYLGDVSVRLYGDKNTLPGKYSMDKYADAGIEICLVPEGEGVMYTGGTLMLMDSYQWSLNNPGESNLMLLSKKIKHVDVCGMPLLTFLNMNGSSVLLGEPLSEIRLPSESADWIWKCLSDCGTSCLQS</sequence>
<dbReference type="Proteomes" id="UP000504610">
    <property type="component" value="Chromosome 4"/>
</dbReference>
<dbReference type="GeneID" id="130510891"/>
<organism evidence="2 3">
    <name type="scientific">Raphanus sativus</name>
    <name type="common">Radish</name>
    <name type="synonym">Raphanus raphanistrum var. sativus</name>
    <dbReference type="NCBI Taxonomy" id="3726"/>
    <lineage>
        <taxon>Eukaryota</taxon>
        <taxon>Viridiplantae</taxon>
        <taxon>Streptophyta</taxon>
        <taxon>Embryophyta</taxon>
        <taxon>Tracheophyta</taxon>
        <taxon>Spermatophyta</taxon>
        <taxon>Magnoliopsida</taxon>
        <taxon>eudicotyledons</taxon>
        <taxon>Gunneridae</taxon>
        <taxon>Pentapetalae</taxon>
        <taxon>rosids</taxon>
        <taxon>malvids</taxon>
        <taxon>Brassicales</taxon>
        <taxon>Brassicaceae</taxon>
        <taxon>Brassiceae</taxon>
        <taxon>Raphanus</taxon>
    </lineage>
</organism>
<dbReference type="GO" id="GO:0010468">
    <property type="term" value="P:regulation of gene expression"/>
    <property type="evidence" value="ECO:0007669"/>
    <property type="project" value="InterPro"/>
</dbReference>
<dbReference type="OrthoDB" id="1111187at2759"/>
<dbReference type="KEGG" id="rsz:130510891"/>